<proteinExistence type="predicted"/>
<dbReference type="SUPFAM" id="SSF47353">
    <property type="entry name" value="Retrovirus capsid dimerization domain-like"/>
    <property type="match status" value="1"/>
</dbReference>
<evidence type="ECO:0000256" key="2">
    <source>
        <dbReference type="ARBA" id="ARBA00022737"/>
    </source>
</evidence>
<evidence type="ECO:0000259" key="8">
    <source>
        <dbReference type="PROSITE" id="PS50804"/>
    </source>
</evidence>
<keyword evidence="4" id="KW-0862">Zinc</keyword>
<dbReference type="PANTHER" id="PTHR45935:SF28">
    <property type="entry name" value="SCAN DOMAIN-CONTAINING PROTEIN 3"/>
    <property type="match status" value="1"/>
</dbReference>
<dbReference type="Ensembl" id="ENSSDAT00000010642.1">
    <property type="protein sequence ID" value="ENSSDAP00000009368.1"/>
    <property type="gene ID" value="ENSSDAG00000008535.1"/>
</dbReference>
<protein>
    <recommendedName>
        <fullName evidence="8">SCAN box domain-containing protein</fullName>
    </recommendedName>
</protein>
<feature type="domain" description="SCAN box" evidence="8">
    <location>
        <begin position="44"/>
        <end position="126"/>
    </location>
</feature>
<keyword evidence="10" id="KW-1185">Reference proteome</keyword>
<dbReference type="PROSITE" id="PS50804">
    <property type="entry name" value="SCAN_BOX"/>
    <property type="match status" value="1"/>
</dbReference>
<evidence type="ECO:0000256" key="4">
    <source>
        <dbReference type="ARBA" id="ARBA00022833"/>
    </source>
</evidence>
<comment type="subcellular location">
    <subcellularLocation>
        <location evidence="6">Nucleus</location>
    </subcellularLocation>
</comment>
<evidence type="ECO:0000313" key="9">
    <source>
        <dbReference type="Ensembl" id="ENSSDAP00000009368.1"/>
    </source>
</evidence>
<sequence length="151" mass="17230">MLSEPVPTPQDQEQLGAVKLEEEEASGQEDTRRPVARPRPEVAHQLFRCFQYQEDMGPRGSLSRLRELCHHWLQPSLHTKKQILELLVLEQFLSVLPPHLLGRLQGQQLRDGEEVVLLLEGVPRDVSHVGPLDLEAEPQTRRNLNQKSPMG</sequence>
<dbReference type="Proteomes" id="UP000694422">
    <property type="component" value="Unplaced"/>
</dbReference>
<dbReference type="InterPro" id="IPR038269">
    <property type="entry name" value="SCAN_sf"/>
</dbReference>
<dbReference type="GO" id="GO:0008270">
    <property type="term" value="F:zinc ion binding"/>
    <property type="evidence" value="ECO:0007669"/>
    <property type="project" value="UniProtKB-KW"/>
</dbReference>
<reference evidence="9" key="2">
    <citation type="submission" date="2025-09" db="UniProtKB">
        <authorList>
            <consortium name="Ensembl"/>
        </authorList>
    </citation>
    <scope>IDENTIFICATION</scope>
</reference>
<reference evidence="9" key="1">
    <citation type="submission" date="2025-08" db="UniProtKB">
        <authorList>
            <consortium name="Ensembl"/>
        </authorList>
    </citation>
    <scope>IDENTIFICATION</scope>
</reference>
<evidence type="ECO:0000256" key="3">
    <source>
        <dbReference type="ARBA" id="ARBA00022771"/>
    </source>
</evidence>
<evidence type="ECO:0000313" key="10">
    <source>
        <dbReference type="Proteomes" id="UP000694422"/>
    </source>
</evidence>
<dbReference type="GO" id="GO:0005634">
    <property type="term" value="C:nucleus"/>
    <property type="evidence" value="ECO:0007669"/>
    <property type="project" value="UniProtKB-SubCell"/>
</dbReference>
<feature type="region of interest" description="Disordered" evidence="7">
    <location>
        <begin position="1"/>
        <end position="39"/>
    </location>
</feature>
<evidence type="ECO:0000256" key="6">
    <source>
        <dbReference type="PROSITE-ProRule" id="PRU00187"/>
    </source>
</evidence>
<evidence type="ECO:0000256" key="1">
    <source>
        <dbReference type="ARBA" id="ARBA00022723"/>
    </source>
</evidence>
<evidence type="ECO:0000256" key="7">
    <source>
        <dbReference type="SAM" id="MobiDB-lite"/>
    </source>
</evidence>
<dbReference type="AlphaFoldDB" id="A0A8C9PJQ0"/>
<dbReference type="SMART" id="SM00431">
    <property type="entry name" value="SCAN"/>
    <property type="match status" value="1"/>
</dbReference>
<evidence type="ECO:0000256" key="5">
    <source>
        <dbReference type="ARBA" id="ARBA00023242"/>
    </source>
</evidence>
<dbReference type="Pfam" id="PF02023">
    <property type="entry name" value="SCAN"/>
    <property type="match status" value="1"/>
</dbReference>
<feature type="compositionally biased region" description="Basic and acidic residues" evidence="7">
    <location>
        <begin position="29"/>
        <end position="39"/>
    </location>
</feature>
<dbReference type="FunFam" id="1.10.4020.10:FF:000001">
    <property type="entry name" value="zinc finger protein 263 isoform X1"/>
    <property type="match status" value="1"/>
</dbReference>
<dbReference type="CDD" id="cd07936">
    <property type="entry name" value="SCAN"/>
    <property type="match status" value="1"/>
</dbReference>
<keyword evidence="3" id="KW-0863">Zinc-finger</keyword>
<dbReference type="PANTHER" id="PTHR45935">
    <property type="entry name" value="PROTEIN ZBED8-RELATED"/>
    <property type="match status" value="1"/>
</dbReference>
<keyword evidence="5 6" id="KW-0539">Nucleus</keyword>
<dbReference type="Gene3D" id="1.10.4020.10">
    <property type="entry name" value="DNA breaking-rejoining enzymes"/>
    <property type="match status" value="1"/>
</dbReference>
<organism evidence="9 10">
    <name type="scientific">Spermophilus dauricus</name>
    <name type="common">Daurian ground squirrel</name>
    <dbReference type="NCBI Taxonomy" id="99837"/>
    <lineage>
        <taxon>Eukaryota</taxon>
        <taxon>Metazoa</taxon>
        <taxon>Chordata</taxon>
        <taxon>Craniata</taxon>
        <taxon>Vertebrata</taxon>
        <taxon>Euteleostomi</taxon>
        <taxon>Mammalia</taxon>
        <taxon>Eutheria</taxon>
        <taxon>Euarchontoglires</taxon>
        <taxon>Glires</taxon>
        <taxon>Rodentia</taxon>
        <taxon>Sciuromorpha</taxon>
        <taxon>Sciuridae</taxon>
        <taxon>Xerinae</taxon>
        <taxon>Marmotini</taxon>
        <taxon>Spermophilus</taxon>
    </lineage>
</organism>
<keyword evidence="1" id="KW-0479">Metal-binding</keyword>
<accession>A0A8C9PJQ0</accession>
<keyword evidence="2" id="KW-0677">Repeat</keyword>
<name>A0A8C9PJQ0_SPEDA</name>
<dbReference type="InterPro" id="IPR050916">
    <property type="entry name" value="SCAN-C2H2_zinc_finger"/>
</dbReference>
<dbReference type="InterPro" id="IPR003309">
    <property type="entry name" value="SCAN_dom"/>
</dbReference>